<feature type="domain" description="HTH araC/xylS-type" evidence="9">
    <location>
        <begin position="12"/>
        <end position="109"/>
    </location>
</feature>
<dbReference type="GO" id="GO:0032259">
    <property type="term" value="P:methylation"/>
    <property type="evidence" value="ECO:0007669"/>
    <property type="project" value="UniProtKB-KW"/>
</dbReference>
<organism evidence="10 11">
    <name type="scientific">Marinobacter albus</name>
    <dbReference type="NCBI Taxonomy" id="3030833"/>
    <lineage>
        <taxon>Bacteria</taxon>
        <taxon>Pseudomonadati</taxon>
        <taxon>Pseudomonadota</taxon>
        <taxon>Gammaproteobacteria</taxon>
        <taxon>Pseudomonadales</taxon>
        <taxon>Marinobacteraceae</taxon>
        <taxon>Marinobacter</taxon>
    </lineage>
</organism>
<dbReference type="SUPFAM" id="SSF53155">
    <property type="entry name" value="Methylated DNA-protein cysteine methyltransferase domain"/>
    <property type="match status" value="1"/>
</dbReference>
<dbReference type="EC" id="2.1.1.63" evidence="10"/>
<evidence type="ECO:0000256" key="1">
    <source>
        <dbReference type="ARBA" id="ARBA00001286"/>
    </source>
</evidence>
<dbReference type="GO" id="GO:0003908">
    <property type="term" value="F:methylated-DNA-[protein]-cysteine S-methyltransferase activity"/>
    <property type="evidence" value="ECO:0007669"/>
    <property type="project" value="UniProtKB-EC"/>
</dbReference>
<evidence type="ECO:0000256" key="2">
    <source>
        <dbReference type="ARBA" id="ARBA00022603"/>
    </source>
</evidence>
<dbReference type="Proteomes" id="UP001223547">
    <property type="component" value="Unassembled WGS sequence"/>
</dbReference>
<dbReference type="Pfam" id="PF01035">
    <property type="entry name" value="DNA_binding_1"/>
    <property type="match status" value="1"/>
</dbReference>
<dbReference type="PANTHER" id="PTHR10815:SF14">
    <property type="entry name" value="BIFUNCTIONAL TRANSCRIPTIONAL ACTIVATOR_DNA REPAIR ENZYME ADA"/>
    <property type="match status" value="1"/>
</dbReference>
<reference evidence="10 11" key="1">
    <citation type="submission" date="2023-05" db="EMBL/GenBank/DDBJ databases">
        <title>Marinobacter albus sp. nov., a marine bacterium isolated from sand in a coastal intertidal zone of huludao.</title>
        <authorList>
            <person name="Deng T."/>
        </authorList>
    </citation>
    <scope>NUCLEOTIDE SEQUENCE [LARGE SCALE GENOMIC DNA]</scope>
    <source>
        <strain evidence="10 11">M216</strain>
    </source>
</reference>
<dbReference type="SMART" id="SM00342">
    <property type="entry name" value="HTH_ARAC"/>
    <property type="match status" value="1"/>
</dbReference>
<dbReference type="InterPro" id="IPR036217">
    <property type="entry name" value="MethylDNA_cys_MeTrfase_DNAb"/>
</dbReference>
<accession>A0ABT7HC27</accession>
<dbReference type="Pfam" id="PF12833">
    <property type="entry name" value="HTH_18"/>
    <property type="match status" value="1"/>
</dbReference>
<keyword evidence="2 10" id="KW-0489">Methyltransferase</keyword>
<proteinExistence type="predicted"/>
<comment type="catalytic activity">
    <reaction evidence="8">
        <text>a 6-O-methyl-2'-deoxyguanosine in DNA + L-cysteinyl-[protein] = S-methyl-L-cysteinyl-[protein] + a 2'-deoxyguanosine in DNA</text>
        <dbReference type="Rhea" id="RHEA:24000"/>
        <dbReference type="Rhea" id="RHEA-COMP:10131"/>
        <dbReference type="Rhea" id="RHEA-COMP:10132"/>
        <dbReference type="Rhea" id="RHEA-COMP:11367"/>
        <dbReference type="Rhea" id="RHEA-COMP:11368"/>
        <dbReference type="ChEBI" id="CHEBI:29950"/>
        <dbReference type="ChEBI" id="CHEBI:82612"/>
        <dbReference type="ChEBI" id="CHEBI:85445"/>
        <dbReference type="ChEBI" id="CHEBI:85448"/>
        <dbReference type="EC" id="2.1.1.63"/>
    </reaction>
</comment>
<keyword evidence="6" id="KW-0804">Transcription</keyword>
<keyword evidence="5" id="KW-0805">Transcription regulation</keyword>
<evidence type="ECO:0000256" key="5">
    <source>
        <dbReference type="ARBA" id="ARBA00023015"/>
    </source>
</evidence>
<protein>
    <submittedName>
        <fullName evidence="10">Methylated-DNA--[protein]-cysteine S-methyltransferase</fullName>
        <ecNumber evidence="10">2.1.1.63</ecNumber>
    </submittedName>
</protein>
<dbReference type="InterPro" id="IPR009057">
    <property type="entry name" value="Homeodomain-like_sf"/>
</dbReference>
<dbReference type="Gene3D" id="3.30.160.70">
    <property type="entry name" value="Methylated DNA-protein cysteine methyltransferase domain"/>
    <property type="match status" value="1"/>
</dbReference>
<dbReference type="InterPro" id="IPR001497">
    <property type="entry name" value="MethylDNA_cys_MeTrfase_AS"/>
</dbReference>
<dbReference type="Gene3D" id="1.10.10.10">
    <property type="entry name" value="Winged helix-like DNA-binding domain superfamily/Winged helix DNA-binding domain"/>
    <property type="match status" value="1"/>
</dbReference>
<keyword evidence="3 10" id="KW-0808">Transferase</keyword>
<dbReference type="CDD" id="cd06445">
    <property type="entry name" value="ATase"/>
    <property type="match status" value="1"/>
</dbReference>
<gene>
    <name evidence="10" type="ORF">QQF73_09915</name>
</gene>
<dbReference type="SUPFAM" id="SSF46689">
    <property type="entry name" value="Homeodomain-like"/>
    <property type="match status" value="1"/>
</dbReference>
<dbReference type="Gene3D" id="1.10.10.60">
    <property type="entry name" value="Homeodomain-like"/>
    <property type="match status" value="1"/>
</dbReference>
<dbReference type="PANTHER" id="PTHR10815">
    <property type="entry name" value="METHYLATED-DNA--PROTEIN-CYSTEINE METHYLTRANSFERASE"/>
    <property type="match status" value="1"/>
</dbReference>
<dbReference type="InterPro" id="IPR018060">
    <property type="entry name" value="HTH_AraC"/>
</dbReference>
<evidence type="ECO:0000259" key="9">
    <source>
        <dbReference type="PROSITE" id="PS01124"/>
    </source>
</evidence>
<dbReference type="InterPro" id="IPR036388">
    <property type="entry name" value="WH-like_DNA-bd_sf"/>
</dbReference>
<dbReference type="PROSITE" id="PS00374">
    <property type="entry name" value="MGMT"/>
    <property type="match status" value="1"/>
</dbReference>
<dbReference type="InterPro" id="IPR036631">
    <property type="entry name" value="MGMT_N_sf"/>
</dbReference>
<evidence type="ECO:0000313" key="11">
    <source>
        <dbReference type="Proteomes" id="UP001223547"/>
    </source>
</evidence>
<keyword evidence="4" id="KW-0227">DNA damage</keyword>
<evidence type="ECO:0000256" key="6">
    <source>
        <dbReference type="ARBA" id="ARBA00023163"/>
    </source>
</evidence>
<dbReference type="EMBL" id="JASSQD010000001">
    <property type="protein sequence ID" value="MDK9557938.1"/>
    <property type="molecule type" value="Genomic_DNA"/>
</dbReference>
<evidence type="ECO:0000256" key="8">
    <source>
        <dbReference type="ARBA" id="ARBA00049348"/>
    </source>
</evidence>
<comment type="caution">
    <text evidence="10">The sequence shown here is derived from an EMBL/GenBank/DDBJ whole genome shotgun (WGS) entry which is preliminary data.</text>
</comment>
<dbReference type="NCBIfam" id="TIGR00589">
    <property type="entry name" value="ogt"/>
    <property type="match status" value="1"/>
</dbReference>
<evidence type="ECO:0000256" key="7">
    <source>
        <dbReference type="ARBA" id="ARBA00023204"/>
    </source>
</evidence>
<keyword evidence="11" id="KW-1185">Reference proteome</keyword>
<sequence>MPTETERSDQMIRLARVIEERAEEPLTLATLAGMVGLSPTRLQRVFKEVIGVSPRDYQEAVRLRRLKASLKQGTTVTEAIFASGYGSVSRVYGEQGRRFGMKLKDYQSGAEGEVIAYACRQTSLGLIAMGATEQGVCYVEFGDDVESLIQSIRNEFPGANLIPSPAAEAPELDDWIAALEQHVSRGSESPDLPLDLRGTAFQIQVWRFLKSIQDGQVLSYGEVAKNIGKPGATRAVASACARNRIALLIPCHRVLRADGNLGGYRWGLERKRALLEAEKKLRNSTRDSVELNFSSDP</sequence>
<name>A0ABT7HC27_9GAMM</name>
<dbReference type="InterPro" id="IPR014048">
    <property type="entry name" value="MethylDNA_cys_MeTrfase_DNA-bd"/>
</dbReference>
<dbReference type="PROSITE" id="PS01124">
    <property type="entry name" value="HTH_ARAC_FAMILY_2"/>
    <property type="match status" value="1"/>
</dbReference>
<evidence type="ECO:0000256" key="3">
    <source>
        <dbReference type="ARBA" id="ARBA00022679"/>
    </source>
</evidence>
<evidence type="ECO:0000313" key="10">
    <source>
        <dbReference type="EMBL" id="MDK9557938.1"/>
    </source>
</evidence>
<keyword evidence="7" id="KW-0234">DNA repair</keyword>
<comment type="catalytic activity">
    <reaction evidence="1">
        <text>a 4-O-methyl-thymidine in DNA + L-cysteinyl-[protein] = a thymidine in DNA + S-methyl-L-cysteinyl-[protein]</text>
        <dbReference type="Rhea" id="RHEA:53428"/>
        <dbReference type="Rhea" id="RHEA-COMP:10131"/>
        <dbReference type="Rhea" id="RHEA-COMP:10132"/>
        <dbReference type="Rhea" id="RHEA-COMP:13555"/>
        <dbReference type="Rhea" id="RHEA-COMP:13556"/>
        <dbReference type="ChEBI" id="CHEBI:29950"/>
        <dbReference type="ChEBI" id="CHEBI:82612"/>
        <dbReference type="ChEBI" id="CHEBI:137386"/>
        <dbReference type="ChEBI" id="CHEBI:137387"/>
        <dbReference type="EC" id="2.1.1.63"/>
    </reaction>
</comment>
<evidence type="ECO:0000256" key="4">
    <source>
        <dbReference type="ARBA" id="ARBA00022763"/>
    </source>
</evidence>
<dbReference type="SUPFAM" id="SSF46767">
    <property type="entry name" value="Methylated DNA-protein cysteine methyltransferase, C-terminal domain"/>
    <property type="match status" value="1"/>
</dbReference>
<dbReference type="RefSeq" id="WP_285368095.1">
    <property type="nucleotide sequence ID" value="NZ_JASSQD010000001.1"/>
</dbReference>